<dbReference type="GO" id="GO:0046656">
    <property type="term" value="P:folic acid biosynthetic process"/>
    <property type="evidence" value="ECO:0007669"/>
    <property type="project" value="UniProtKB-UniRule"/>
</dbReference>
<evidence type="ECO:0000256" key="5">
    <source>
        <dbReference type="ARBA" id="ARBA00023239"/>
    </source>
</evidence>
<dbReference type="AlphaFoldDB" id="A0A2V1IY80"/>
<dbReference type="InterPro" id="IPR043133">
    <property type="entry name" value="GTP-CH-I_C/QueF"/>
</dbReference>
<comment type="similarity">
    <text evidence="3 6">Belongs to the DHNA family.</text>
</comment>
<evidence type="ECO:0000256" key="3">
    <source>
        <dbReference type="ARBA" id="ARBA00005708"/>
    </source>
</evidence>
<keyword evidence="4 6" id="KW-0289">Folate biosynthesis</keyword>
<comment type="caution">
    <text evidence="8">The sequence shown here is derived from an EMBL/GenBank/DDBJ whole genome shotgun (WGS) entry which is preliminary data.</text>
</comment>
<dbReference type="RefSeq" id="WP_107036109.1">
    <property type="nucleotide sequence ID" value="NZ_CARFQN010000010.1"/>
</dbReference>
<dbReference type="GO" id="GO:0005737">
    <property type="term" value="C:cytoplasm"/>
    <property type="evidence" value="ECO:0007669"/>
    <property type="project" value="TreeGrafter"/>
</dbReference>
<dbReference type="UniPathway" id="UPA00077">
    <property type="reaction ID" value="UER00154"/>
</dbReference>
<dbReference type="GO" id="GO:0046654">
    <property type="term" value="P:tetrahydrofolate biosynthetic process"/>
    <property type="evidence" value="ECO:0007669"/>
    <property type="project" value="UniProtKB-UniRule"/>
</dbReference>
<feature type="domain" description="Dihydroneopterin aldolase/epimerase" evidence="7">
    <location>
        <begin position="5"/>
        <end position="118"/>
    </location>
</feature>
<dbReference type="NCBIfam" id="TIGR00526">
    <property type="entry name" value="folB_dom"/>
    <property type="match status" value="1"/>
</dbReference>
<evidence type="ECO:0000256" key="4">
    <source>
        <dbReference type="ARBA" id="ARBA00022909"/>
    </source>
</evidence>
<comment type="catalytic activity">
    <reaction evidence="1 6">
        <text>7,8-dihydroneopterin = 6-hydroxymethyl-7,8-dihydropterin + glycolaldehyde</text>
        <dbReference type="Rhea" id="RHEA:10540"/>
        <dbReference type="ChEBI" id="CHEBI:17001"/>
        <dbReference type="ChEBI" id="CHEBI:17071"/>
        <dbReference type="ChEBI" id="CHEBI:44841"/>
        <dbReference type="EC" id="4.1.2.25"/>
    </reaction>
</comment>
<dbReference type="EC" id="4.1.2.25" evidence="6"/>
<dbReference type="Proteomes" id="UP000244925">
    <property type="component" value="Unassembled WGS sequence"/>
</dbReference>
<accession>A0A2V1IY80</accession>
<evidence type="ECO:0000259" key="7">
    <source>
        <dbReference type="SMART" id="SM00905"/>
    </source>
</evidence>
<dbReference type="Gene3D" id="3.30.1130.10">
    <property type="match status" value="1"/>
</dbReference>
<evidence type="ECO:0000256" key="1">
    <source>
        <dbReference type="ARBA" id="ARBA00001353"/>
    </source>
</evidence>
<name>A0A2V1IY80_9BACT</name>
<dbReference type="NCBIfam" id="TIGR00525">
    <property type="entry name" value="folB"/>
    <property type="match status" value="1"/>
</dbReference>
<dbReference type="Pfam" id="PF02152">
    <property type="entry name" value="FolB"/>
    <property type="match status" value="1"/>
</dbReference>
<protein>
    <recommendedName>
        <fullName evidence="6">7,8-dihydroneopterin aldolase</fullName>
        <ecNumber evidence="6">4.1.2.25</ecNumber>
    </recommendedName>
</protein>
<reference evidence="9" key="1">
    <citation type="submission" date="2018-02" db="EMBL/GenBank/DDBJ databases">
        <authorList>
            <person name="Clavel T."/>
            <person name="Strowig T."/>
        </authorList>
    </citation>
    <scope>NUCLEOTIDE SEQUENCE [LARGE SCALE GENOMIC DNA]</scope>
    <source>
        <strain evidence="9">DSM 100764</strain>
    </source>
</reference>
<comment type="function">
    <text evidence="6">Catalyzes the conversion of 7,8-dihydroneopterin to 6-hydroxymethyl-7,8-dihydropterin.</text>
</comment>
<dbReference type="InterPro" id="IPR006157">
    <property type="entry name" value="FolB_dom"/>
</dbReference>
<sequence>MKLTVSVDRMRLFARHGVSGQERRTGNLFEVSLTVSCPGAIEGAEADDLAHTVSYADLTELIRSEMSVPSQLIEHVAWRIARRVVADFPAVDAGSVTVSKLTPPCGAEMAAASVTLRWP</sequence>
<proteinExistence type="inferred from homology"/>
<comment type="pathway">
    <text evidence="2 6">Cofactor biosynthesis; tetrahydrofolate biosynthesis; 2-amino-4-hydroxy-6-hydroxymethyl-7,8-dihydropteridine diphosphate from 7,8-dihydroneopterin triphosphate: step 3/4.</text>
</comment>
<dbReference type="PANTHER" id="PTHR42844">
    <property type="entry name" value="DIHYDRONEOPTERIN ALDOLASE 1-RELATED"/>
    <property type="match status" value="1"/>
</dbReference>
<keyword evidence="5 6" id="KW-0456">Lyase</keyword>
<keyword evidence="9" id="KW-1185">Reference proteome</keyword>
<gene>
    <name evidence="8" type="primary">folB</name>
    <name evidence="8" type="ORF">C5O25_07450</name>
</gene>
<evidence type="ECO:0000256" key="6">
    <source>
        <dbReference type="RuleBase" id="RU362079"/>
    </source>
</evidence>
<dbReference type="GeneID" id="93423124"/>
<dbReference type="InterPro" id="IPR006156">
    <property type="entry name" value="Dihydroneopterin_aldolase"/>
</dbReference>
<dbReference type="EMBL" id="PUBV01000013">
    <property type="protein sequence ID" value="PWB07376.1"/>
    <property type="molecule type" value="Genomic_DNA"/>
</dbReference>
<dbReference type="PANTHER" id="PTHR42844:SF1">
    <property type="entry name" value="DIHYDRONEOPTERIN ALDOLASE 1-RELATED"/>
    <property type="match status" value="1"/>
</dbReference>
<evidence type="ECO:0000313" key="8">
    <source>
        <dbReference type="EMBL" id="PWB07376.1"/>
    </source>
</evidence>
<evidence type="ECO:0000256" key="2">
    <source>
        <dbReference type="ARBA" id="ARBA00005013"/>
    </source>
</evidence>
<organism evidence="8 9">
    <name type="scientific">Paramuribaculum intestinale</name>
    <dbReference type="NCBI Taxonomy" id="2094151"/>
    <lineage>
        <taxon>Bacteria</taxon>
        <taxon>Pseudomonadati</taxon>
        <taxon>Bacteroidota</taxon>
        <taxon>Bacteroidia</taxon>
        <taxon>Bacteroidales</taxon>
        <taxon>Muribaculaceae</taxon>
        <taxon>Paramuribaculum</taxon>
    </lineage>
</organism>
<dbReference type="GO" id="GO:0004150">
    <property type="term" value="F:dihydroneopterin aldolase activity"/>
    <property type="evidence" value="ECO:0007669"/>
    <property type="project" value="UniProtKB-UniRule"/>
</dbReference>
<dbReference type="SMART" id="SM00905">
    <property type="entry name" value="FolB"/>
    <property type="match status" value="1"/>
</dbReference>
<evidence type="ECO:0000313" key="9">
    <source>
        <dbReference type="Proteomes" id="UP000244925"/>
    </source>
</evidence>
<dbReference type="SUPFAM" id="SSF55620">
    <property type="entry name" value="Tetrahydrobiopterin biosynthesis enzymes-like"/>
    <property type="match status" value="1"/>
</dbReference>